<dbReference type="GO" id="GO:0003755">
    <property type="term" value="F:peptidyl-prolyl cis-trans isomerase activity"/>
    <property type="evidence" value="ECO:0007669"/>
    <property type="project" value="UniProtKB-UniRule"/>
</dbReference>
<comment type="domain">
    <text evidence="12">Consists of 3 domains; the N-terminus binds the ribosome, the middle domain has PPIase activity, while the C-terminus has intrinsic chaperone activity on its own.</text>
</comment>
<keyword evidence="8 12" id="KW-0413">Isomerase</keyword>
<keyword evidence="9 12" id="KW-0131">Cell cycle</keyword>
<dbReference type="Gene3D" id="1.10.3120.10">
    <property type="entry name" value="Trigger factor, C-terminal domain"/>
    <property type="match status" value="1"/>
</dbReference>
<evidence type="ECO:0000256" key="9">
    <source>
        <dbReference type="ARBA" id="ARBA00023306"/>
    </source>
</evidence>
<evidence type="ECO:0000256" key="1">
    <source>
        <dbReference type="ARBA" id="ARBA00000971"/>
    </source>
</evidence>
<dbReference type="SUPFAM" id="SSF109998">
    <property type="entry name" value="Triger factor/SurA peptide-binding domain-like"/>
    <property type="match status" value="1"/>
</dbReference>
<dbReference type="InterPro" id="IPR027304">
    <property type="entry name" value="Trigger_fact/SurA_dom_sf"/>
</dbReference>
<keyword evidence="6 12" id="KW-0697">Rotamase</keyword>
<evidence type="ECO:0000256" key="14">
    <source>
        <dbReference type="RuleBase" id="RU003914"/>
    </source>
</evidence>
<dbReference type="InterPro" id="IPR005215">
    <property type="entry name" value="Trig_fac"/>
</dbReference>
<sequence>MAEKKETKEKKAKNIHEIKIEIKGDEWAKKLDDAFKKEVKKVKIDGFRQGKAPRNIYEKKYGKASLVVTAVDDSMNEAYQEALKKFNDMPIVQPTVEIEKANTDGVIYKFTFTTKPEVKINKYTDLGVKKDVVKVTKKDVDNEIENLKKQYADLQVKDGAIENGDTAIIDFEGFMDGKAFEGGKAENYSLEIGSNSFIPGFEDALIGLKSGDEKDIDLTFPKDYHAEDLKGKPVTFKVKVHEVKTKVYPELDEEFFKDLGLDDVKTKEDLEKTIKKAMTDQKEYEAENKYVDELFDALLKETKVEIPHELVHEEIDRMVKDYEERLKMQGLTLEQFYKFTNSNEDALKDQMHEEAEKRVKLRFAIDEIINLEKIDATDEEAEKDAEEKAKKHGMDKDEYIKAFGGLEMLKYDIKVQKVLDILKK</sequence>
<feature type="coiled-coil region" evidence="15">
    <location>
        <begin position="130"/>
        <end position="157"/>
    </location>
</feature>
<dbReference type="InterPro" id="IPR001179">
    <property type="entry name" value="PPIase_FKBP_dom"/>
</dbReference>
<protein>
    <recommendedName>
        <fullName evidence="4 12">Trigger factor</fullName>
        <shortName evidence="12">TF</shortName>
        <ecNumber evidence="3 12">5.2.1.8</ecNumber>
    </recommendedName>
    <alternativeName>
        <fullName evidence="11 12">PPIase</fullName>
    </alternativeName>
</protein>
<name>A0A9D1IQG4_9FIRM</name>
<evidence type="ECO:0000256" key="12">
    <source>
        <dbReference type="HAMAP-Rule" id="MF_00303"/>
    </source>
</evidence>
<organism evidence="17 18">
    <name type="scientific">Candidatus Aphodocola excrementigallinarum</name>
    <dbReference type="NCBI Taxonomy" id="2840670"/>
    <lineage>
        <taxon>Bacteria</taxon>
        <taxon>Bacillati</taxon>
        <taxon>Bacillota</taxon>
        <taxon>Bacilli</taxon>
        <taxon>Candidatus Aphodocola</taxon>
    </lineage>
</organism>
<reference evidence="17" key="1">
    <citation type="submission" date="2020-10" db="EMBL/GenBank/DDBJ databases">
        <authorList>
            <person name="Gilroy R."/>
        </authorList>
    </citation>
    <scope>NUCLEOTIDE SEQUENCE</scope>
    <source>
        <strain evidence="17">CHK193-30670</strain>
    </source>
</reference>
<dbReference type="PROSITE" id="PS50059">
    <property type="entry name" value="FKBP_PPIASE"/>
    <property type="match status" value="1"/>
</dbReference>
<dbReference type="SUPFAM" id="SSF54534">
    <property type="entry name" value="FKBP-like"/>
    <property type="match status" value="1"/>
</dbReference>
<dbReference type="InterPro" id="IPR046357">
    <property type="entry name" value="PPIase_dom_sf"/>
</dbReference>
<dbReference type="InterPro" id="IPR008881">
    <property type="entry name" value="Trigger_fac_ribosome-bd_bac"/>
</dbReference>
<keyword evidence="5 12" id="KW-0132">Cell division</keyword>
<dbReference type="InterPro" id="IPR008880">
    <property type="entry name" value="Trigger_fac_C"/>
</dbReference>
<dbReference type="InterPro" id="IPR037041">
    <property type="entry name" value="Trigger_fac_C_sf"/>
</dbReference>
<evidence type="ECO:0000256" key="13">
    <source>
        <dbReference type="PROSITE-ProRule" id="PRU00277"/>
    </source>
</evidence>
<feature type="domain" description="PPIase FKBP-type" evidence="16">
    <location>
        <begin position="164"/>
        <end position="246"/>
    </location>
</feature>
<keyword evidence="12" id="KW-0963">Cytoplasm</keyword>
<evidence type="ECO:0000256" key="8">
    <source>
        <dbReference type="ARBA" id="ARBA00023235"/>
    </source>
</evidence>
<comment type="catalytic activity">
    <reaction evidence="1 12 13">
        <text>[protein]-peptidylproline (omega=180) = [protein]-peptidylproline (omega=0)</text>
        <dbReference type="Rhea" id="RHEA:16237"/>
        <dbReference type="Rhea" id="RHEA-COMP:10747"/>
        <dbReference type="Rhea" id="RHEA-COMP:10748"/>
        <dbReference type="ChEBI" id="CHEBI:83833"/>
        <dbReference type="ChEBI" id="CHEBI:83834"/>
        <dbReference type="EC" id="5.2.1.8"/>
    </reaction>
</comment>
<gene>
    <name evidence="12" type="primary">tig</name>
    <name evidence="17" type="ORF">IAB68_06115</name>
</gene>
<accession>A0A9D1IQG4</accession>
<dbReference type="NCBIfam" id="TIGR00115">
    <property type="entry name" value="tig"/>
    <property type="match status" value="1"/>
</dbReference>
<evidence type="ECO:0000256" key="7">
    <source>
        <dbReference type="ARBA" id="ARBA00023186"/>
    </source>
</evidence>
<dbReference type="GO" id="GO:0005737">
    <property type="term" value="C:cytoplasm"/>
    <property type="evidence" value="ECO:0007669"/>
    <property type="project" value="UniProtKB-SubCell"/>
</dbReference>
<evidence type="ECO:0000256" key="15">
    <source>
        <dbReference type="SAM" id="Coils"/>
    </source>
</evidence>
<dbReference type="EMBL" id="DVMT01000061">
    <property type="protein sequence ID" value="HIU40851.1"/>
    <property type="molecule type" value="Genomic_DNA"/>
</dbReference>
<evidence type="ECO:0000256" key="3">
    <source>
        <dbReference type="ARBA" id="ARBA00013194"/>
    </source>
</evidence>
<dbReference type="PIRSF" id="PIRSF003095">
    <property type="entry name" value="Trigger_factor"/>
    <property type="match status" value="1"/>
</dbReference>
<dbReference type="SUPFAM" id="SSF102735">
    <property type="entry name" value="Trigger factor ribosome-binding domain"/>
    <property type="match status" value="1"/>
</dbReference>
<dbReference type="HAMAP" id="MF_00303">
    <property type="entry name" value="Trigger_factor_Tig"/>
    <property type="match status" value="1"/>
</dbReference>
<dbReference type="Gene3D" id="3.30.70.1050">
    <property type="entry name" value="Trigger factor ribosome-binding domain"/>
    <property type="match status" value="1"/>
</dbReference>
<dbReference type="Gene3D" id="3.10.50.40">
    <property type="match status" value="1"/>
</dbReference>
<keyword evidence="15" id="KW-0175">Coiled coil</keyword>
<comment type="function">
    <text evidence="10 12">Involved in protein export. Acts as a chaperone by maintaining the newly synthesized protein in an open conformation. Functions as a peptidyl-prolyl cis-trans isomerase.</text>
</comment>
<dbReference type="EC" id="5.2.1.8" evidence="3 12"/>
<dbReference type="FunFam" id="3.10.50.40:FF:000001">
    <property type="entry name" value="Trigger factor"/>
    <property type="match status" value="1"/>
</dbReference>
<keyword evidence="7 12" id="KW-0143">Chaperone</keyword>
<dbReference type="Proteomes" id="UP000824074">
    <property type="component" value="Unassembled WGS sequence"/>
</dbReference>
<evidence type="ECO:0000256" key="11">
    <source>
        <dbReference type="ARBA" id="ARBA00029986"/>
    </source>
</evidence>
<evidence type="ECO:0000259" key="16">
    <source>
        <dbReference type="PROSITE" id="PS50059"/>
    </source>
</evidence>
<dbReference type="GO" id="GO:0051301">
    <property type="term" value="P:cell division"/>
    <property type="evidence" value="ECO:0007669"/>
    <property type="project" value="UniProtKB-KW"/>
</dbReference>
<comment type="subcellular location">
    <subcellularLocation>
        <location evidence="12">Cytoplasm</location>
    </subcellularLocation>
    <text evidence="12">About half TF is bound to the ribosome near the polypeptide exit tunnel while the other half is free in the cytoplasm.</text>
</comment>
<dbReference type="InterPro" id="IPR036611">
    <property type="entry name" value="Trigger_fac_ribosome-bd_sf"/>
</dbReference>
<comment type="similarity">
    <text evidence="2 12 14">Belongs to the FKBP-type PPIase family. Tig subfamily.</text>
</comment>
<dbReference type="Pfam" id="PF05697">
    <property type="entry name" value="Trigger_N"/>
    <property type="match status" value="1"/>
</dbReference>
<proteinExistence type="inferred from homology"/>
<evidence type="ECO:0000256" key="10">
    <source>
        <dbReference type="ARBA" id="ARBA00024849"/>
    </source>
</evidence>
<evidence type="ECO:0000256" key="2">
    <source>
        <dbReference type="ARBA" id="ARBA00005464"/>
    </source>
</evidence>
<dbReference type="GO" id="GO:0015031">
    <property type="term" value="P:protein transport"/>
    <property type="evidence" value="ECO:0007669"/>
    <property type="project" value="UniProtKB-UniRule"/>
</dbReference>
<dbReference type="AlphaFoldDB" id="A0A9D1IQG4"/>
<evidence type="ECO:0000313" key="17">
    <source>
        <dbReference type="EMBL" id="HIU40851.1"/>
    </source>
</evidence>
<reference evidence="17" key="2">
    <citation type="journal article" date="2021" name="PeerJ">
        <title>Extensive microbial diversity within the chicken gut microbiome revealed by metagenomics and culture.</title>
        <authorList>
            <person name="Gilroy R."/>
            <person name="Ravi A."/>
            <person name="Getino M."/>
            <person name="Pursley I."/>
            <person name="Horton D.L."/>
            <person name="Alikhan N.F."/>
            <person name="Baker D."/>
            <person name="Gharbi K."/>
            <person name="Hall N."/>
            <person name="Watson M."/>
            <person name="Adriaenssens E.M."/>
            <person name="Foster-Nyarko E."/>
            <person name="Jarju S."/>
            <person name="Secka A."/>
            <person name="Antonio M."/>
            <person name="Oren A."/>
            <person name="Chaudhuri R.R."/>
            <person name="La Ragione R."/>
            <person name="Hildebrand F."/>
            <person name="Pallen M.J."/>
        </authorList>
    </citation>
    <scope>NUCLEOTIDE SEQUENCE</scope>
    <source>
        <strain evidence="17">CHK193-30670</strain>
    </source>
</reference>
<comment type="caution">
    <text evidence="17">The sequence shown here is derived from an EMBL/GenBank/DDBJ whole genome shotgun (WGS) entry which is preliminary data.</text>
</comment>
<dbReference type="Pfam" id="PF00254">
    <property type="entry name" value="FKBP_C"/>
    <property type="match status" value="1"/>
</dbReference>
<dbReference type="Pfam" id="PF05698">
    <property type="entry name" value="Trigger_C"/>
    <property type="match status" value="1"/>
</dbReference>
<dbReference type="GO" id="GO:0006457">
    <property type="term" value="P:protein folding"/>
    <property type="evidence" value="ECO:0007669"/>
    <property type="project" value="UniProtKB-UniRule"/>
</dbReference>
<evidence type="ECO:0000256" key="5">
    <source>
        <dbReference type="ARBA" id="ARBA00022618"/>
    </source>
</evidence>
<evidence type="ECO:0000256" key="4">
    <source>
        <dbReference type="ARBA" id="ARBA00016902"/>
    </source>
</evidence>
<evidence type="ECO:0000313" key="18">
    <source>
        <dbReference type="Proteomes" id="UP000824074"/>
    </source>
</evidence>
<evidence type="ECO:0000256" key="6">
    <source>
        <dbReference type="ARBA" id="ARBA00023110"/>
    </source>
</evidence>